<evidence type="ECO:0008006" key="3">
    <source>
        <dbReference type="Google" id="ProtNLM"/>
    </source>
</evidence>
<evidence type="ECO:0000313" key="1">
    <source>
        <dbReference type="EMBL" id="KAJ7606519.1"/>
    </source>
</evidence>
<evidence type="ECO:0000313" key="2">
    <source>
        <dbReference type="Proteomes" id="UP001221142"/>
    </source>
</evidence>
<feature type="non-terminal residue" evidence="1">
    <location>
        <position position="104"/>
    </location>
</feature>
<gene>
    <name evidence="1" type="ORF">FB45DRAFT_704511</name>
</gene>
<protein>
    <recommendedName>
        <fullName evidence="3">Endonuclease/exonuclease/phosphatase domain-containing protein</fullName>
    </recommendedName>
</protein>
<reference evidence="1" key="1">
    <citation type="submission" date="2023-03" db="EMBL/GenBank/DDBJ databases">
        <title>Massive genome expansion in bonnet fungi (Mycena s.s.) driven by repeated elements and novel gene families across ecological guilds.</title>
        <authorList>
            <consortium name="Lawrence Berkeley National Laboratory"/>
            <person name="Harder C.B."/>
            <person name="Miyauchi S."/>
            <person name="Viragh M."/>
            <person name="Kuo A."/>
            <person name="Thoen E."/>
            <person name="Andreopoulos B."/>
            <person name="Lu D."/>
            <person name="Skrede I."/>
            <person name="Drula E."/>
            <person name="Henrissat B."/>
            <person name="Morin E."/>
            <person name="Kohler A."/>
            <person name="Barry K."/>
            <person name="LaButti K."/>
            <person name="Morin E."/>
            <person name="Salamov A."/>
            <person name="Lipzen A."/>
            <person name="Mereny Z."/>
            <person name="Hegedus B."/>
            <person name="Baldrian P."/>
            <person name="Stursova M."/>
            <person name="Weitz H."/>
            <person name="Taylor A."/>
            <person name="Grigoriev I.V."/>
            <person name="Nagy L.G."/>
            <person name="Martin F."/>
            <person name="Kauserud H."/>
        </authorList>
    </citation>
    <scope>NUCLEOTIDE SEQUENCE</scope>
    <source>
        <strain evidence="1">9284</strain>
    </source>
</reference>
<proteinExistence type="predicted"/>
<dbReference type="AlphaFoldDB" id="A0AAD7B0P1"/>
<dbReference type="Proteomes" id="UP001221142">
    <property type="component" value="Unassembled WGS sequence"/>
</dbReference>
<name>A0AAD7B0P1_9AGAR</name>
<comment type="caution">
    <text evidence="1">The sequence shown here is derived from an EMBL/GenBank/DDBJ whole genome shotgun (WGS) entry which is preliminary data.</text>
</comment>
<dbReference type="InterPro" id="IPR036691">
    <property type="entry name" value="Endo/exonu/phosph_ase_sf"/>
</dbReference>
<sequence>YDIALIQEPHFDFRGYTRANRHWTVIYPPAHGPKQTVTRSIIFVNVRLTSGTWTEVPIPSLDVTAMEIHGNYGTIRIINFYNDCNHNDALDAVRAYMRTPEAHR</sequence>
<dbReference type="EMBL" id="JARKIF010000056">
    <property type="protein sequence ID" value="KAJ7606519.1"/>
    <property type="molecule type" value="Genomic_DNA"/>
</dbReference>
<keyword evidence="2" id="KW-1185">Reference proteome</keyword>
<accession>A0AAD7B0P1</accession>
<feature type="non-terminal residue" evidence="1">
    <location>
        <position position="1"/>
    </location>
</feature>
<dbReference type="Gene3D" id="3.60.10.10">
    <property type="entry name" value="Endonuclease/exonuclease/phosphatase"/>
    <property type="match status" value="1"/>
</dbReference>
<organism evidence="1 2">
    <name type="scientific">Roridomyces roridus</name>
    <dbReference type="NCBI Taxonomy" id="1738132"/>
    <lineage>
        <taxon>Eukaryota</taxon>
        <taxon>Fungi</taxon>
        <taxon>Dikarya</taxon>
        <taxon>Basidiomycota</taxon>
        <taxon>Agaricomycotina</taxon>
        <taxon>Agaricomycetes</taxon>
        <taxon>Agaricomycetidae</taxon>
        <taxon>Agaricales</taxon>
        <taxon>Marasmiineae</taxon>
        <taxon>Mycenaceae</taxon>
        <taxon>Roridomyces</taxon>
    </lineage>
</organism>
<dbReference type="SUPFAM" id="SSF56219">
    <property type="entry name" value="DNase I-like"/>
    <property type="match status" value="1"/>
</dbReference>